<comment type="caution">
    <text evidence="1">The sequence shown here is derived from an EMBL/GenBank/DDBJ whole genome shotgun (WGS) entry which is preliminary data.</text>
</comment>
<evidence type="ECO:0000313" key="2">
    <source>
        <dbReference type="Proteomes" id="UP000003231"/>
    </source>
</evidence>
<sequence length="46" mass="5544">MLLKVITYDVIILFVNFKQAYIIHIELNFILSRLPFLNDIFINIFN</sequence>
<evidence type="ECO:0000313" key="1">
    <source>
        <dbReference type="EMBL" id="EIR15754.1"/>
    </source>
</evidence>
<organism evidence="1 2">
    <name type="scientific">Yersinia pestis PY-08</name>
    <dbReference type="NCBI Taxonomy" id="992134"/>
    <lineage>
        <taxon>Bacteria</taxon>
        <taxon>Pseudomonadati</taxon>
        <taxon>Pseudomonadota</taxon>
        <taxon>Gammaproteobacteria</taxon>
        <taxon>Enterobacterales</taxon>
        <taxon>Yersiniaceae</taxon>
        <taxon>Yersinia</taxon>
    </lineage>
</organism>
<dbReference type="AlphaFoldDB" id="A0AB72ZJ93"/>
<name>A0AB72ZJ93_YERPE</name>
<gene>
    <name evidence="1" type="ORF">YPPY08_3412</name>
</gene>
<accession>A0AB72ZJ93</accession>
<protein>
    <submittedName>
        <fullName evidence="1">Uncharacterized protein</fullName>
    </submittedName>
</protein>
<proteinExistence type="predicted"/>
<dbReference type="Proteomes" id="UP000003231">
    <property type="component" value="Unassembled WGS sequence"/>
</dbReference>
<reference evidence="1 2" key="1">
    <citation type="submission" date="2012-05" db="EMBL/GenBank/DDBJ databases">
        <title>Genome sequence of Yersinia Pestis PY-08.</title>
        <authorList>
            <person name="Santana-Cruz I."/>
            <person name="Sengamalay N."/>
            <person name="McCracken C."/>
            <person name="Daugherty S.C."/>
            <person name="Maroo A."/>
            <person name="Vara P.G."/>
            <person name="Tallon L.J."/>
            <person name="Sadzewicz L."/>
            <person name="Vinetz J.M."/>
            <person name="Cespedes Zambrano M.J."/>
            <person name="Fraser-Liggett C.M."/>
            <person name="Tettelin H."/>
        </authorList>
    </citation>
    <scope>NUCLEOTIDE SEQUENCE [LARGE SCALE GENOMIC DNA]</scope>
    <source>
        <strain evidence="1 2">PY-08</strain>
    </source>
</reference>
<dbReference type="EMBL" id="AKRT01000383">
    <property type="protein sequence ID" value="EIR15754.1"/>
    <property type="molecule type" value="Genomic_DNA"/>
</dbReference>